<evidence type="ECO:0000259" key="5">
    <source>
        <dbReference type="PROSITE" id="PS51186"/>
    </source>
</evidence>
<dbReference type="PANTHER" id="PTHR43792:SF8">
    <property type="entry name" value="[RIBOSOMAL PROTEIN US5]-ALANINE N-ACETYLTRANSFERASE"/>
    <property type="match status" value="1"/>
</dbReference>
<comment type="similarity">
    <text evidence="3">Belongs to the acetyltransferase family. RimJ subfamily.</text>
</comment>
<evidence type="ECO:0000256" key="3">
    <source>
        <dbReference type="ARBA" id="ARBA00038502"/>
    </source>
</evidence>
<keyword evidence="1" id="KW-0808">Transferase</keyword>
<sequence>MLDPFGTAAGRFSTPATGGVNPDHPGWPEATPAVRLRESRVFPRGATLRLRPLLRRDGAAWRRQRIEDRDFLKPVEPTLPTEWDAAHSQSAWWNHLMFLRDSARAGTVVPLVIEVDGQFCGQLTLGNIQHGGVSECWIGYWVHSAVHGAGVATAACALGVDHAFYRVGLHRVTATYLPENPASGKVLHSNGFRDEGFLRRNLHIDGAWRDHHFLALNREDFASGAVERLRAAGRIAGA</sequence>
<protein>
    <submittedName>
        <fullName evidence="6">GNAT family N-acetyltransferase</fullName>
    </submittedName>
</protein>
<feature type="domain" description="N-acetyltransferase" evidence="5">
    <location>
        <begin position="48"/>
        <end position="215"/>
    </location>
</feature>
<gene>
    <name evidence="6" type="ORF">FME68_04775</name>
</gene>
<dbReference type="RefSeq" id="WP_080975043.1">
    <property type="nucleotide sequence ID" value="NZ_JUMN01000003.1"/>
</dbReference>
<dbReference type="GO" id="GO:0005737">
    <property type="term" value="C:cytoplasm"/>
    <property type="evidence" value="ECO:0007669"/>
    <property type="project" value="TreeGrafter"/>
</dbReference>
<name>A0A2N6TQM8_9CORY</name>
<dbReference type="EMBL" id="VIOG01000004">
    <property type="protein sequence ID" value="MTD91204.1"/>
    <property type="molecule type" value="Genomic_DNA"/>
</dbReference>
<evidence type="ECO:0000256" key="1">
    <source>
        <dbReference type="ARBA" id="ARBA00022679"/>
    </source>
</evidence>
<dbReference type="SUPFAM" id="SSF55729">
    <property type="entry name" value="Acyl-CoA N-acyltransferases (Nat)"/>
    <property type="match status" value="1"/>
</dbReference>
<dbReference type="PANTHER" id="PTHR43792">
    <property type="entry name" value="GNAT FAMILY, PUTATIVE (AFU_ORTHOLOGUE AFUA_3G00765)-RELATED-RELATED"/>
    <property type="match status" value="1"/>
</dbReference>
<evidence type="ECO:0000313" key="7">
    <source>
        <dbReference type="Proteomes" id="UP000432568"/>
    </source>
</evidence>
<dbReference type="InterPro" id="IPR000182">
    <property type="entry name" value="GNAT_dom"/>
</dbReference>
<evidence type="ECO:0000256" key="2">
    <source>
        <dbReference type="ARBA" id="ARBA00023315"/>
    </source>
</evidence>
<reference evidence="6 7" key="1">
    <citation type="submission" date="2019-07" db="EMBL/GenBank/DDBJ databases">
        <title>Draft genome of C. aurimucosum strain 332.</title>
        <authorList>
            <person name="Pacheco L.G.C."/>
            <person name="Aguiar E.R.G.R."/>
            <person name="Barberis C.M."/>
            <person name="Almuzara M.N."/>
            <person name="Traglia G.M."/>
            <person name="Santos C.S."/>
            <person name="Vay C.A."/>
            <person name="Rocha D.J.P.G."/>
        </authorList>
    </citation>
    <scope>NUCLEOTIDE SEQUENCE [LARGE SCALE GENOMIC DNA]</scope>
    <source>
        <strain evidence="6 7">332</strain>
    </source>
</reference>
<dbReference type="InterPro" id="IPR016181">
    <property type="entry name" value="Acyl_CoA_acyltransferase"/>
</dbReference>
<accession>A0A2N6TQM8</accession>
<evidence type="ECO:0000313" key="6">
    <source>
        <dbReference type="EMBL" id="MTD91204.1"/>
    </source>
</evidence>
<evidence type="ECO:0000256" key="4">
    <source>
        <dbReference type="SAM" id="MobiDB-lite"/>
    </source>
</evidence>
<proteinExistence type="inferred from homology"/>
<dbReference type="Proteomes" id="UP000432568">
    <property type="component" value="Unassembled WGS sequence"/>
</dbReference>
<dbReference type="AlphaFoldDB" id="A0A2N6TQM8"/>
<dbReference type="Gene3D" id="3.40.630.30">
    <property type="match status" value="1"/>
</dbReference>
<dbReference type="Pfam" id="PF13302">
    <property type="entry name" value="Acetyltransf_3"/>
    <property type="match status" value="1"/>
</dbReference>
<keyword evidence="2" id="KW-0012">Acyltransferase</keyword>
<feature type="region of interest" description="Disordered" evidence="4">
    <location>
        <begin position="1"/>
        <end position="29"/>
    </location>
</feature>
<comment type="caution">
    <text evidence="6">The sequence shown here is derived from an EMBL/GenBank/DDBJ whole genome shotgun (WGS) entry which is preliminary data.</text>
</comment>
<dbReference type="GO" id="GO:0008999">
    <property type="term" value="F:protein-N-terminal-alanine acetyltransferase activity"/>
    <property type="evidence" value="ECO:0007669"/>
    <property type="project" value="TreeGrafter"/>
</dbReference>
<dbReference type="PROSITE" id="PS51186">
    <property type="entry name" value="GNAT"/>
    <property type="match status" value="1"/>
</dbReference>
<dbReference type="InterPro" id="IPR051531">
    <property type="entry name" value="N-acetyltransferase"/>
</dbReference>
<organism evidence="6 7">
    <name type="scientific">Corynebacterium aurimucosum</name>
    <dbReference type="NCBI Taxonomy" id="169292"/>
    <lineage>
        <taxon>Bacteria</taxon>
        <taxon>Bacillati</taxon>
        <taxon>Actinomycetota</taxon>
        <taxon>Actinomycetes</taxon>
        <taxon>Mycobacteriales</taxon>
        <taxon>Corynebacteriaceae</taxon>
        <taxon>Corynebacterium</taxon>
    </lineage>
</organism>